<feature type="transmembrane region" description="Helical" evidence="2">
    <location>
        <begin position="293"/>
        <end position="309"/>
    </location>
</feature>
<reference evidence="3" key="1">
    <citation type="journal article" date="2015" name="Nature">
        <title>Complex archaea that bridge the gap between prokaryotes and eukaryotes.</title>
        <authorList>
            <person name="Spang A."/>
            <person name="Saw J.H."/>
            <person name="Jorgensen S.L."/>
            <person name="Zaremba-Niedzwiedzka K."/>
            <person name="Martijn J."/>
            <person name="Lind A.E."/>
            <person name="van Eijk R."/>
            <person name="Schleper C."/>
            <person name="Guy L."/>
            <person name="Ettema T.J."/>
        </authorList>
    </citation>
    <scope>NUCLEOTIDE SEQUENCE</scope>
</reference>
<feature type="transmembrane region" description="Helical" evidence="2">
    <location>
        <begin position="196"/>
        <end position="217"/>
    </location>
</feature>
<feature type="transmembrane region" description="Helical" evidence="2">
    <location>
        <begin position="83"/>
        <end position="106"/>
    </location>
</feature>
<protein>
    <submittedName>
        <fullName evidence="3">Uncharacterized protein</fullName>
    </submittedName>
</protein>
<gene>
    <name evidence="3" type="ORF">LCGC14_1558780</name>
</gene>
<keyword evidence="2" id="KW-0812">Transmembrane</keyword>
<feature type="transmembrane region" description="Helical" evidence="2">
    <location>
        <begin position="54"/>
        <end position="77"/>
    </location>
</feature>
<feature type="transmembrane region" description="Helical" evidence="2">
    <location>
        <begin position="321"/>
        <end position="347"/>
    </location>
</feature>
<accession>A0A0F9IN55</accession>
<comment type="caution">
    <text evidence="3">The sequence shown here is derived from an EMBL/GenBank/DDBJ whole genome shotgun (WGS) entry which is preliminary data.</text>
</comment>
<evidence type="ECO:0000256" key="2">
    <source>
        <dbReference type="SAM" id="Phobius"/>
    </source>
</evidence>
<feature type="transmembrane region" description="Helical" evidence="2">
    <location>
        <begin position="415"/>
        <end position="438"/>
    </location>
</feature>
<evidence type="ECO:0000256" key="1">
    <source>
        <dbReference type="SAM" id="MobiDB-lite"/>
    </source>
</evidence>
<dbReference type="EMBL" id="LAZR01012014">
    <property type="protein sequence ID" value="KKM47392.1"/>
    <property type="molecule type" value="Genomic_DNA"/>
</dbReference>
<dbReference type="AlphaFoldDB" id="A0A0F9IN55"/>
<sequence length="601" mass="69943">MQKRNQVEETDERITDEQELNIEESKSKTKTQKKSRNPLRKSTLKYNYAIFSRYLLLVALISSSVLTFLMVLSFWIYDIVGYSILFWTFIITTIFSAFAGPYYYYYSIHYFREQKKKFQLKSHYFQGVLKIFSLLTKGIKYLLTCIIILLICVFYTLYFLISMPKLYITLVVILELLYFELILVKQAIKRNIATTLRRLFTSIAIISLLVISILLFLSENMQFMLFTIPSFTFLSFIMLKTKVLDRIEKALLLVKNGIIRLSDKLGIISFSKRLRTIVKNIILKFNNLKHRKLIILAGALFVCVLFTIYEKNLNILALNDISSFIIVSTLVVSFFIYISIAIIYYKIKHLNIYHRYKGHALWISLISIFFIYSYIFIFFPQYIIVPVLMIILSSVLFTNKRKNVNNISDKNTRPVILISIFLIAMPFLVFSISSIISLTRPDIQFARVSQESRIESPDIDLGSLEFYPSIEDLETLSFNGMYITKSPISTLLGESATMHVRFIPENVSDVEGRRLKSYYDTSSNYKKGPLSNYDLITDIPLDKLGILPGTYKVFESYSVLTGFSYRHASPEVYDITIEKDTLKSLSNERFPEPLEMGYEYG</sequence>
<organism evidence="3">
    <name type="scientific">marine sediment metagenome</name>
    <dbReference type="NCBI Taxonomy" id="412755"/>
    <lineage>
        <taxon>unclassified sequences</taxon>
        <taxon>metagenomes</taxon>
        <taxon>ecological metagenomes</taxon>
    </lineage>
</organism>
<proteinExistence type="predicted"/>
<keyword evidence="2" id="KW-0472">Membrane</keyword>
<feature type="transmembrane region" description="Helical" evidence="2">
    <location>
        <begin position="167"/>
        <end position="184"/>
    </location>
</feature>
<feature type="region of interest" description="Disordered" evidence="1">
    <location>
        <begin position="1"/>
        <end position="36"/>
    </location>
</feature>
<feature type="transmembrane region" description="Helical" evidence="2">
    <location>
        <begin position="359"/>
        <end position="377"/>
    </location>
</feature>
<feature type="non-terminal residue" evidence="3">
    <location>
        <position position="601"/>
    </location>
</feature>
<feature type="transmembrane region" description="Helical" evidence="2">
    <location>
        <begin position="141"/>
        <end position="161"/>
    </location>
</feature>
<feature type="transmembrane region" description="Helical" evidence="2">
    <location>
        <begin position="223"/>
        <end position="239"/>
    </location>
</feature>
<keyword evidence="2" id="KW-1133">Transmembrane helix</keyword>
<feature type="transmembrane region" description="Helical" evidence="2">
    <location>
        <begin position="383"/>
        <end position="399"/>
    </location>
</feature>
<evidence type="ECO:0000313" key="3">
    <source>
        <dbReference type="EMBL" id="KKM47392.1"/>
    </source>
</evidence>
<name>A0A0F9IN55_9ZZZZ</name>